<dbReference type="OrthoDB" id="5365701at2759"/>
<dbReference type="GO" id="GO:0006108">
    <property type="term" value="P:malate metabolic process"/>
    <property type="evidence" value="ECO:0007669"/>
    <property type="project" value="TreeGrafter"/>
</dbReference>
<dbReference type="Gene3D" id="3.40.50.720">
    <property type="entry name" value="NAD(P)-binding Rossmann-like Domain"/>
    <property type="match status" value="1"/>
</dbReference>
<accession>A0A2U1LZH5</accession>
<keyword evidence="3" id="KW-1185">Reference proteome</keyword>
<dbReference type="GO" id="GO:0009507">
    <property type="term" value="C:chloroplast"/>
    <property type="evidence" value="ECO:0007669"/>
    <property type="project" value="TreeGrafter"/>
</dbReference>
<protein>
    <submittedName>
        <fullName evidence="2">NADP-malic enzyme</fullName>
    </submittedName>
</protein>
<dbReference type="AlphaFoldDB" id="A0A2U1LZH5"/>
<feature type="domain" description="Malic enzyme NAD-binding" evidence="1">
    <location>
        <begin position="58"/>
        <end position="106"/>
    </location>
</feature>
<organism evidence="2 3">
    <name type="scientific">Artemisia annua</name>
    <name type="common">Sweet wormwood</name>
    <dbReference type="NCBI Taxonomy" id="35608"/>
    <lineage>
        <taxon>Eukaryota</taxon>
        <taxon>Viridiplantae</taxon>
        <taxon>Streptophyta</taxon>
        <taxon>Embryophyta</taxon>
        <taxon>Tracheophyta</taxon>
        <taxon>Spermatophyta</taxon>
        <taxon>Magnoliopsida</taxon>
        <taxon>eudicotyledons</taxon>
        <taxon>Gunneridae</taxon>
        <taxon>Pentapetalae</taxon>
        <taxon>asterids</taxon>
        <taxon>campanulids</taxon>
        <taxon>Asterales</taxon>
        <taxon>Asteraceae</taxon>
        <taxon>Asteroideae</taxon>
        <taxon>Anthemideae</taxon>
        <taxon>Artemisiinae</taxon>
        <taxon>Artemisia</taxon>
    </lineage>
</organism>
<dbReference type="STRING" id="35608.A0A2U1LZH5"/>
<reference evidence="2 3" key="1">
    <citation type="journal article" date="2018" name="Mol. Plant">
        <title>The genome of Artemisia annua provides insight into the evolution of Asteraceae family and artemisinin biosynthesis.</title>
        <authorList>
            <person name="Shen Q."/>
            <person name="Zhang L."/>
            <person name="Liao Z."/>
            <person name="Wang S."/>
            <person name="Yan T."/>
            <person name="Shi P."/>
            <person name="Liu M."/>
            <person name="Fu X."/>
            <person name="Pan Q."/>
            <person name="Wang Y."/>
            <person name="Lv Z."/>
            <person name="Lu X."/>
            <person name="Zhang F."/>
            <person name="Jiang W."/>
            <person name="Ma Y."/>
            <person name="Chen M."/>
            <person name="Hao X."/>
            <person name="Li L."/>
            <person name="Tang Y."/>
            <person name="Lv G."/>
            <person name="Zhou Y."/>
            <person name="Sun X."/>
            <person name="Brodelius P.E."/>
            <person name="Rose J.K.C."/>
            <person name="Tang K."/>
        </authorList>
    </citation>
    <scope>NUCLEOTIDE SEQUENCE [LARGE SCALE GENOMIC DNA]</scope>
    <source>
        <strain evidence="3">cv. Huhao1</strain>
        <tissue evidence="2">Leaf</tissue>
    </source>
</reference>
<dbReference type="PANTHER" id="PTHR23406:SF64">
    <property type="entry name" value="NADP-DEPENDENT MALIC ENZYME 3"/>
    <property type="match status" value="1"/>
</dbReference>
<gene>
    <name evidence="2" type="ORF">CTI12_AA436620</name>
</gene>
<dbReference type="GO" id="GO:0051287">
    <property type="term" value="F:NAD binding"/>
    <property type="evidence" value="ECO:0007669"/>
    <property type="project" value="InterPro"/>
</dbReference>
<proteinExistence type="predicted"/>
<evidence type="ECO:0000313" key="2">
    <source>
        <dbReference type="EMBL" id="PWA54391.1"/>
    </source>
</evidence>
<dbReference type="GO" id="GO:0004473">
    <property type="term" value="F:malate dehydrogenase (decarboxylating) (NADP+) activity"/>
    <property type="evidence" value="ECO:0007669"/>
    <property type="project" value="TreeGrafter"/>
</dbReference>
<sequence length="114" mass="12776">MHYYILRLSSKVLTKILISLHISEYTMLVEGLKVNISSVYNLIFSLSLNVCQGLFSHGFGHGLIISGTLCVRDYMVLAVSEALANQVTQEHLDKGLLYPPFTNIRKNLAKKMSC</sequence>
<dbReference type="Proteomes" id="UP000245207">
    <property type="component" value="Unassembled WGS sequence"/>
</dbReference>
<dbReference type="Pfam" id="PF03949">
    <property type="entry name" value="Malic_M"/>
    <property type="match status" value="1"/>
</dbReference>
<evidence type="ECO:0000259" key="1">
    <source>
        <dbReference type="Pfam" id="PF03949"/>
    </source>
</evidence>
<comment type="caution">
    <text evidence="2">The sequence shown here is derived from an EMBL/GenBank/DDBJ whole genome shotgun (WGS) entry which is preliminary data.</text>
</comment>
<dbReference type="SUPFAM" id="SSF51735">
    <property type="entry name" value="NAD(P)-binding Rossmann-fold domains"/>
    <property type="match status" value="1"/>
</dbReference>
<evidence type="ECO:0000313" key="3">
    <source>
        <dbReference type="Proteomes" id="UP000245207"/>
    </source>
</evidence>
<name>A0A2U1LZH5_ARTAN</name>
<dbReference type="EMBL" id="PKPP01007091">
    <property type="protein sequence ID" value="PWA54391.1"/>
    <property type="molecule type" value="Genomic_DNA"/>
</dbReference>
<dbReference type="InterPro" id="IPR012302">
    <property type="entry name" value="Malic_NAD-bd"/>
</dbReference>
<dbReference type="InterPro" id="IPR036291">
    <property type="entry name" value="NAD(P)-bd_dom_sf"/>
</dbReference>
<dbReference type="PANTHER" id="PTHR23406">
    <property type="entry name" value="MALIC ENZYME-RELATED"/>
    <property type="match status" value="1"/>
</dbReference>